<accession>H9UJL1</accession>
<dbReference type="RefSeq" id="WP_014455687.1">
    <property type="nucleotide sequence ID" value="NC_017098.1"/>
</dbReference>
<evidence type="ECO:0008006" key="3">
    <source>
        <dbReference type="Google" id="ProtNLM"/>
    </source>
</evidence>
<organism evidence="1 2">
    <name type="scientific">Spirochaeta africana (strain ATCC 700263 / DSM 8902 / Z-7692)</name>
    <dbReference type="NCBI Taxonomy" id="889378"/>
    <lineage>
        <taxon>Bacteria</taxon>
        <taxon>Pseudomonadati</taxon>
        <taxon>Spirochaetota</taxon>
        <taxon>Spirochaetia</taxon>
        <taxon>Spirochaetales</taxon>
        <taxon>Spirochaetaceae</taxon>
        <taxon>Spirochaeta</taxon>
    </lineage>
</organism>
<dbReference type="STRING" id="889378.Spiaf_1646"/>
<name>H9UJL1_SPIAZ</name>
<dbReference type="PATRIC" id="fig|889378.3.peg.1633"/>
<gene>
    <name evidence="1" type="ordered locus">Spiaf_1646</name>
</gene>
<reference evidence="2" key="1">
    <citation type="journal article" date="2013" name="Stand. Genomic Sci.">
        <title>Complete genome sequence of the halophilic bacterium Spirochaeta africana type strain (Z-7692(T)) from the alkaline Lake Magadi in the East African Rift.</title>
        <authorList>
            <person name="Liolos K."/>
            <person name="Abt B."/>
            <person name="Scheuner C."/>
            <person name="Teshima H."/>
            <person name="Held B."/>
            <person name="Lapidus A."/>
            <person name="Nolan M."/>
            <person name="Lucas S."/>
            <person name="Deshpande S."/>
            <person name="Cheng J.F."/>
            <person name="Tapia R."/>
            <person name="Goodwin L.A."/>
            <person name="Pitluck S."/>
            <person name="Pagani I."/>
            <person name="Ivanova N."/>
            <person name="Mavromatis K."/>
            <person name="Mikhailova N."/>
            <person name="Huntemann M."/>
            <person name="Pati A."/>
            <person name="Chen A."/>
            <person name="Palaniappan K."/>
            <person name="Land M."/>
            <person name="Rohde M."/>
            <person name="Tindall B.J."/>
            <person name="Detter J.C."/>
            <person name="Goker M."/>
            <person name="Bristow J."/>
            <person name="Eisen J.A."/>
            <person name="Markowitz V."/>
            <person name="Hugenholtz P."/>
            <person name="Woyke T."/>
            <person name="Klenk H.P."/>
            <person name="Kyrpides N.C."/>
        </authorList>
    </citation>
    <scope>NUCLEOTIDE SEQUENCE</scope>
    <source>
        <strain evidence="2">ATCC 700263 / DSM 8902 / Z-7692</strain>
    </source>
</reference>
<proteinExistence type="predicted"/>
<sequence length="193" mass="21805">MKQYYNVGASLPFLHPDRESFPAREEFLEICLPWLVEEDREILQGILAGSASPSGPIAAESVLPEYAAFDRTLRASLAVQRSQLLGRNSGDEHTSVEFDPDVERAVAEYGNQPHPLAAEESLDTARWNKLEQLQVGHYFDIRYLAVYALKLLLLERRATWTKELGTEHFSAAYQQVWAEIQHHVPKTESGANV</sequence>
<dbReference type="EMBL" id="CP003282">
    <property type="protein sequence ID" value="AFG37704.1"/>
    <property type="molecule type" value="Genomic_DNA"/>
</dbReference>
<dbReference type="HOGENOM" id="CLU_121454_0_0_12"/>
<dbReference type="KEGG" id="sfc:Spiaf_1646"/>
<protein>
    <recommendedName>
        <fullName evidence="3">DUF2764 family protein</fullName>
    </recommendedName>
</protein>
<dbReference type="Proteomes" id="UP000007383">
    <property type="component" value="Chromosome"/>
</dbReference>
<dbReference type="AlphaFoldDB" id="H9UJL1"/>
<evidence type="ECO:0000313" key="1">
    <source>
        <dbReference type="EMBL" id="AFG37704.1"/>
    </source>
</evidence>
<keyword evidence="2" id="KW-1185">Reference proteome</keyword>
<evidence type="ECO:0000313" key="2">
    <source>
        <dbReference type="Proteomes" id="UP000007383"/>
    </source>
</evidence>
<dbReference type="eggNOG" id="ENOG50335X4">
    <property type="taxonomic scope" value="Bacteria"/>
</dbReference>
<dbReference type="InterPro" id="IPR024492">
    <property type="entry name" value="DUF2764"/>
</dbReference>
<dbReference type="Pfam" id="PF10962">
    <property type="entry name" value="DUF2764"/>
    <property type="match status" value="1"/>
</dbReference>